<accession>A0AAN7E444</accession>
<keyword evidence="3" id="KW-1185">Reference proteome</keyword>
<name>A0AAN7E444_QUERU</name>
<dbReference type="Proteomes" id="UP001324115">
    <property type="component" value="Unassembled WGS sequence"/>
</dbReference>
<evidence type="ECO:0008006" key="4">
    <source>
        <dbReference type="Google" id="ProtNLM"/>
    </source>
</evidence>
<organism evidence="2 3">
    <name type="scientific">Quercus rubra</name>
    <name type="common">Northern red oak</name>
    <name type="synonym">Quercus borealis</name>
    <dbReference type="NCBI Taxonomy" id="3512"/>
    <lineage>
        <taxon>Eukaryota</taxon>
        <taxon>Viridiplantae</taxon>
        <taxon>Streptophyta</taxon>
        <taxon>Embryophyta</taxon>
        <taxon>Tracheophyta</taxon>
        <taxon>Spermatophyta</taxon>
        <taxon>Magnoliopsida</taxon>
        <taxon>eudicotyledons</taxon>
        <taxon>Gunneridae</taxon>
        <taxon>Pentapetalae</taxon>
        <taxon>rosids</taxon>
        <taxon>fabids</taxon>
        <taxon>Fagales</taxon>
        <taxon>Fagaceae</taxon>
        <taxon>Quercus</taxon>
    </lineage>
</organism>
<dbReference type="AlphaFoldDB" id="A0AAN7E444"/>
<dbReference type="GO" id="GO:0006508">
    <property type="term" value="P:proteolysis"/>
    <property type="evidence" value="ECO:0007669"/>
    <property type="project" value="InterPro"/>
</dbReference>
<evidence type="ECO:0000313" key="3">
    <source>
        <dbReference type="Proteomes" id="UP001324115"/>
    </source>
</evidence>
<dbReference type="SUPFAM" id="SSF53474">
    <property type="entry name" value="alpha/beta-Hydrolases"/>
    <property type="match status" value="1"/>
</dbReference>
<gene>
    <name evidence="2" type="ORF">RGQ29_005286</name>
</gene>
<dbReference type="Gene3D" id="3.40.50.11320">
    <property type="match status" value="1"/>
</dbReference>
<evidence type="ECO:0000313" key="2">
    <source>
        <dbReference type="EMBL" id="KAK4562722.1"/>
    </source>
</evidence>
<reference evidence="2 3" key="1">
    <citation type="journal article" date="2023" name="G3 (Bethesda)">
        <title>A haplotype-resolved chromosome-scale genome for Quercus rubra L. provides insights into the genetics of adaptive traits for red oak species.</title>
        <authorList>
            <person name="Kapoor B."/>
            <person name="Jenkins J."/>
            <person name="Schmutz J."/>
            <person name="Zhebentyayeva T."/>
            <person name="Kuelheim C."/>
            <person name="Coggeshall M."/>
            <person name="Heim C."/>
            <person name="Lasky J.R."/>
            <person name="Leites L."/>
            <person name="Islam-Faridi N."/>
            <person name="Romero-Severson J."/>
            <person name="DeLeo V.L."/>
            <person name="Lucas S.M."/>
            <person name="Lazic D."/>
            <person name="Gailing O."/>
            <person name="Carlson J."/>
            <person name="Staton M."/>
        </authorList>
    </citation>
    <scope>NUCLEOTIDE SEQUENCE [LARGE SCALE GENOMIC DNA]</scope>
    <source>
        <strain evidence="2">Pseudo-F2</strain>
    </source>
</reference>
<comment type="caution">
    <text evidence="2">The sequence shown here is derived from an EMBL/GenBank/DDBJ whole genome shotgun (WGS) entry which is preliminary data.</text>
</comment>
<dbReference type="GO" id="GO:0004185">
    <property type="term" value="F:serine-type carboxypeptidase activity"/>
    <property type="evidence" value="ECO:0007669"/>
    <property type="project" value="InterPro"/>
</dbReference>
<dbReference type="InterPro" id="IPR029058">
    <property type="entry name" value="AB_hydrolase_fold"/>
</dbReference>
<evidence type="ECO:0000256" key="1">
    <source>
        <dbReference type="ARBA" id="ARBA00009431"/>
    </source>
</evidence>
<dbReference type="InterPro" id="IPR001563">
    <property type="entry name" value="Peptidase_S10"/>
</dbReference>
<comment type="similarity">
    <text evidence="1">Belongs to the peptidase S10 family.</text>
</comment>
<proteinExistence type="inferred from homology"/>
<sequence length="79" mass="9496">MSVTHIAIEQWIISLDLTIDTKWRPWFVDGQVAGYTRKYTNSGYRLTYATIKGAGHSPTEYKRKECYDMFRRWIHYYPL</sequence>
<protein>
    <recommendedName>
        <fullName evidence="4">Serine carboxypeptidase</fullName>
    </recommendedName>
</protein>
<dbReference type="Pfam" id="PF00450">
    <property type="entry name" value="Peptidase_S10"/>
    <property type="match status" value="1"/>
</dbReference>
<dbReference type="EMBL" id="JAXUIC010000011">
    <property type="protein sequence ID" value="KAK4562722.1"/>
    <property type="molecule type" value="Genomic_DNA"/>
</dbReference>